<sequence length="32" mass="3363">YVMTCPCGQYEFIDSTSGTLATALTCISSISV</sequence>
<gene>
    <name evidence="1" type="ORF">BYL167_LOCUS35071</name>
    <name evidence="2" type="ORF">GIL414_LOCUS48345</name>
</gene>
<name>A0A8S3BGC3_9BILA</name>
<protein>
    <submittedName>
        <fullName evidence="2">Uncharacterized protein</fullName>
    </submittedName>
</protein>
<feature type="non-terminal residue" evidence="2">
    <location>
        <position position="1"/>
    </location>
</feature>
<evidence type="ECO:0000313" key="2">
    <source>
        <dbReference type="EMBL" id="CAF4828477.1"/>
    </source>
</evidence>
<evidence type="ECO:0000313" key="1">
    <source>
        <dbReference type="EMBL" id="CAF4479810.1"/>
    </source>
</evidence>
<dbReference type="Proteomes" id="UP000681720">
    <property type="component" value="Unassembled WGS sequence"/>
</dbReference>
<reference evidence="2" key="1">
    <citation type="submission" date="2021-02" db="EMBL/GenBank/DDBJ databases">
        <authorList>
            <person name="Nowell W R."/>
        </authorList>
    </citation>
    <scope>NUCLEOTIDE SEQUENCE</scope>
</reference>
<dbReference type="EMBL" id="CAJOBJ010156336">
    <property type="protein sequence ID" value="CAF4828477.1"/>
    <property type="molecule type" value="Genomic_DNA"/>
</dbReference>
<comment type="caution">
    <text evidence="2">The sequence shown here is derived from an EMBL/GenBank/DDBJ whole genome shotgun (WGS) entry which is preliminary data.</text>
</comment>
<evidence type="ECO:0000313" key="3">
    <source>
        <dbReference type="Proteomes" id="UP000681720"/>
    </source>
</evidence>
<proteinExistence type="predicted"/>
<accession>A0A8S3BGC3</accession>
<dbReference type="EMBL" id="CAJOBH010072773">
    <property type="protein sequence ID" value="CAF4479810.1"/>
    <property type="molecule type" value="Genomic_DNA"/>
</dbReference>
<dbReference type="AlphaFoldDB" id="A0A8S3BGC3"/>
<organism evidence="2 3">
    <name type="scientific">Rotaria magnacalcarata</name>
    <dbReference type="NCBI Taxonomy" id="392030"/>
    <lineage>
        <taxon>Eukaryota</taxon>
        <taxon>Metazoa</taxon>
        <taxon>Spiralia</taxon>
        <taxon>Gnathifera</taxon>
        <taxon>Rotifera</taxon>
        <taxon>Eurotatoria</taxon>
        <taxon>Bdelloidea</taxon>
        <taxon>Philodinida</taxon>
        <taxon>Philodinidae</taxon>
        <taxon>Rotaria</taxon>
    </lineage>
</organism>
<dbReference type="Proteomes" id="UP000681967">
    <property type="component" value="Unassembled WGS sequence"/>
</dbReference>